<dbReference type="InterPro" id="IPR008775">
    <property type="entry name" value="Phytyl_CoA_dOase-like"/>
</dbReference>
<keyword evidence="4" id="KW-1185">Reference proteome</keyword>
<comment type="caution">
    <text evidence="3">The sequence shown here is derived from an EMBL/GenBank/DDBJ whole genome shotgun (WGS) entry which is preliminary data.</text>
</comment>
<comment type="similarity">
    <text evidence="1">Belongs to the iron/ascorbate-dependent oxidoreductase family.</text>
</comment>
<gene>
    <name evidence="3" type="ORF">ACFPOF_31845</name>
</gene>
<feature type="domain" description="Fe2OG dioxygenase" evidence="2">
    <location>
        <begin position="99"/>
        <end position="244"/>
    </location>
</feature>
<dbReference type="PANTHER" id="PTHR20883:SF51">
    <property type="entry name" value="PHYTANOYL-COA HYDROXYLASE"/>
    <property type="match status" value="1"/>
</dbReference>
<dbReference type="Pfam" id="PF05721">
    <property type="entry name" value="PhyH"/>
    <property type="match status" value="1"/>
</dbReference>
<keyword evidence="1" id="KW-0479">Metal-binding</keyword>
<reference evidence="4" key="1">
    <citation type="journal article" date="2019" name="Int. J. Syst. Evol. Microbiol.">
        <title>The Global Catalogue of Microorganisms (GCM) 10K type strain sequencing project: providing services to taxonomists for standard genome sequencing and annotation.</title>
        <authorList>
            <consortium name="The Broad Institute Genomics Platform"/>
            <consortium name="The Broad Institute Genome Sequencing Center for Infectious Disease"/>
            <person name="Wu L."/>
            <person name="Ma J."/>
        </authorList>
    </citation>
    <scope>NUCLEOTIDE SEQUENCE [LARGE SCALE GENOMIC DNA]</scope>
    <source>
        <strain evidence="4">CGMCC 1.18575</strain>
    </source>
</reference>
<evidence type="ECO:0000313" key="4">
    <source>
        <dbReference type="Proteomes" id="UP001596113"/>
    </source>
</evidence>
<dbReference type="RefSeq" id="WP_378139931.1">
    <property type="nucleotide sequence ID" value="NZ_JBHSMI010000067.1"/>
</dbReference>
<dbReference type="PANTHER" id="PTHR20883">
    <property type="entry name" value="PHYTANOYL-COA DIOXYGENASE DOMAIN CONTAINING 1"/>
    <property type="match status" value="1"/>
</dbReference>
<dbReference type="GO" id="GO:0051213">
    <property type="term" value="F:dioxygenase activity"/>
    <property type="evidence" value="ECO:0007669"/>
    <property type="project" value="UniProtKB-KW"/>
</dbReference>
<evidence type="ECO:0000313" key="3">
    <source>
        <dbReference type="EMBL" id="MFC5407347.1"/>
    </source>
</evidence>
<dbReference type="PROSITE" id="PS51471">
    <property type="entry name" value="FE2OG_OXY"/>
    <property type="match status" value="1"/>
</dbReference>
<accession>A0ABW0I7W8</accession>
<dbReference type="InterPro" id="IPR005123">
    <property type="entry name" value="Oxoglu/Fe-dep_dioxygenase_dom"/>
</dbReference>
<keyword evidence="1" id="KW-0408">Iron</keyword>
<evidence type="ECO:0000259" key="2">
    <source>
        <dbReference type="PROSITE" id="PS51471"/>
    </source>
</evidence>
<keyword evidence="1" id="KW-0560">Oxidoreductase</keyword>
<protein>
    <submittedName>
        <fullName evidence="3">Phytanoyl-CoA dioxygenase family protein</fullName>
    </submittedName>
</protein>
<dbReference type="Proteomes" id="UP001596113">
    <property type="component" value="Unassembled WGS sequence"/>
</dbReference>
<sequence>MLDNFQKLTDDKTRLEADGYVHIKNVVPMDRIQTINDCYHLYWFELIRAGQAGLRDHSKHPLEKLYPRVRDLHYRNNTIKEIILSTHVIELLENLIEERILIVSTSYYFKAPQTRGMPDHQDNFAIGAAPKSSYSMWISLDESDRENGGLRFYKGSHKFGPLPTRGTLNASNNPFSDAGQKTIMPAYSEECAVETAPGDVVVFHGDTIHGSYDNVSPHRFRRALLVHFAGASVERLVLNFNQLLDRKGERVRRRLNTRPMITGDESVLALKQAQYYNSTGWK</sequence>
<dbReference type="Gene3D" id="2.60.120.620">
    <property type="entry name" value="q2cbj1_9rhob like domain"/>
    <property type="match status" value="1"/>
</dbReference>
<keyword evidence="3" id="KW-0223">Dioxygenase</keyword>
<dbReference type="SUPFAM" id="SSF51197">
    <property type="entry name" value="Clavaminate synthase-like"/>
    <property type="match status" value="1"/>
</dbReference>
<name>A0ABW0I7W8_9BACL</name>
<proteinExistence type="inferred from homology"/>
<evidence type="ECO:0000256" key="1">
    <source>
        <dbReference type="RuleBase" id="RU003682"/>
    </source>
</evidence>
<organism evidence="3 4">
    <name type="scientific">Cohnella soli</name>
    <dbReference type="NCBI Taxonomy" id="425005"/>
    <lineage>
        <taxon>Bacteria</taxon>
        <taxon>Bacillati</taxon>
        <taxon>Bacillota</taxon>
        <taxon>Bacilli</taxon>
        <taxon>Bacillales</taxon>
        <taxon>Paenibacillaceae</taxon>
        <taxon>Cohnella</taxon>
    </lineage>
</organism>
<dbReference type="EMBL" id="JBHSMI010000067">
    <property type="protein sequence ID" value="MFC5407347.1"/>
    <property type="molecule type" value="Genomic_DNA"/>
</dbReference>